<dbReference type="SUPFAM" id="SSF47661">
    <property type="entry name" value="t-snare proteins"/>
    <property type="match status" value="1"/>
</dbReference>
<dbReference type="Pfam" id="PF05739">
    <property type="entry name" value="SNARE"/>
    <property type="match status" value="1"/>
</dbReference>
<organism evidence="10 11">
    <name type="scientific">Cristinia sonorae</name>
    <dbReference type="NCBI Taxonomy" id="1940300"/>
    <lineage>
        <taxon>Eukaryota</taxon>
        <taxon>Fungi</taxon>
        <taxon>Dikarya</taxon>
        <taxon>Basidiomycota</taxon>
        <taxon>Agaricomycotina</taxon>
        <taxon>Agaricomycetes</taxon>
        <taxon>Agaricomycetidae</taxon>
        <taxon>Agaricales</taxon>
        <taxon>Pleurotineae</taxon>
        <taxon>Stephanosporaceae</taxon>
        <taxon>Cristinia</taxon>
    </lineage>
</organism>
<dbReference type="GO" id="GO:0006906">
    <property type="term" value="P:vesicle fusion"/>
    <property type="evidence" value="ECO:0007669"/>
    <property type="project" value="TreeGrafter"/>
</dbReference>
<keyword evidence="3 8" id="KW-0812">Transmembrane</keyword>
<comment type="similarity">
    <text evidence="2">Belongs to the syntaxin family.</text>
</comment>
<dbReference type="GO" id="GO:0012505">
    <property type="term" value="C:endomembrane system"/>
    <property type="evidence" value="ECO:0007669"/>
    <property type="project" value="TreeGrafter"/>
</dbReference>
<evidence type="ECO:0000256" key="6">
    <source>
        <dbReference type="ARBA" id="ARBA00023136"/>
    </source>
</evidence>
<comment type="caution">
    <text evidence="10">The sequence shown here is derived from an EMBL/GenBank/DDBJ whole genome shotgun (WGS) entry which is preliminary data.</text>
</comment>
<keyword evidence="11" id="KW-1185">Reference proteome</keyword>
<feature type="domain" description="T-SNARE coiled-coil homology" evidence="9">
    <location>
        <begin position="237"/>
        <end position="299"/>
    </location>
</feature>
<evidence type="ECO:0000256" key="4">
    <source>
        <dbReference type="ARBA" id="ARBA00022989"/>
    </source>
</evidence>
<dbReference type="EMBL" id="JAEVFJ010000002">
    <property type="protein sequence ID" value="KAH8106740.1"/>
    <property type="molecule type" value="Genomic_DNA"/>
</dbReference>
<dbReference type="SMART" id="SM00397">
    <property type="entry name" value="t_SNARE"/>
    <property type="match status" value="1"/>
</dbReference>
<accession>A0A8K0XU13</accession>
<gene>
    <name evidence="10" type="ORF">BXZ70DRAFT_914874</name>
</gene>
<keyword evidence="5" id="KW-0175">Coiled coil</keyword>
<dbReference type="SMART" id="SM00503">
    <property type="entry name" value="SynN"/>
    <property type="match status" value="1"/>
</dbReference>
<dbReference type="PANTHER" id="PTHR19957">
    <property type="entry name" value="SYNTAXIN"/>
    <property type="match status" value="1"/>
</dbReference>
<dbReference type="InterPro" id="IPR045242">
    <property type="entry name" value="Syntaxin"/>
</dbReference>
<dbReference type="GO" id="GO:0006887">
    <property type="term" value="P:exocytosis"/>
    <property type="evidence" value="ECO:0007669"/>
    <property type="project" value="TreeGrafter"/>
</dbReference>
<feature type="region of interest" description="Disordered" evidence="7">
    <location>
        <begin position="1"/>
        <end position="71"/>
    </location>
</feature>
<dbReference type="Gene3D" id="1.20.58.70">
    <property type="match status" value="1"/>
</dbReference>
<feature type="transmembrane region" description="Helical" evidence="8">
    <location>
        <begin position="311"/>
        <end position="333"/>
    </location>
</feature>
<evidence type="ECO:0000256" key="1">
    <source>
        <dbReference type="ARBA" id="ARBA00004211"/>
    </source>
</evidence>
<dbReference type="Pfam" id="PF00804">
    <property type="entry name" value="Syntaxin"/>
    <property type="match status" value="1"/>
</dbReference>
<name>A0A8K0XU13_9AGAR</name>
<dbReference type="GO" id="GO:0031201">
    <property type="term" value="C:SNARE complex"/>
    <property type="evidence" value="ECO:0007669"/>
    <property type="project" value="TreeGrafter"/>
</dbReference>
<evidence type="ECO:0000256" key="8">
    <source>
        <dbReference type="SAM" id="Phobius"/>
    </source>
</evidence>
<feature type="compositionally biased region" description="Polar residues" evidence="7">
    <location>
        <begin position="18"/>
        <end position="36"/>
    </location>
</feature>
<proteinExistence type="inferred from homology"/>
<dbReference type="GO" id="GO:0005886">
    <property type="term" value="C:plasma membrane"/>
    <property type="evidence" value="ECO:0007669"/>
    <property type="project" value="TreeGrafter"/>
</dbReference>
<evidence type="ECO:0000313" key="11">
    <source>
        <dbReference type="Proteomes" id="UP000813824"/>
    </source>
</evidence>
<dbReference type="Proteomes" id="UP000813824">
    <property type="component" value="Unassembled WGS sequence"/>
</dbReference>
<dbReference type="InterPro" id="IPR000727">
    <property type="entry name" value="T_SNARE_dom"/>
</dbReference>
<dbReference type="AlphaFoldDB" id="A0A8K0XU13"/>
<evidence type="ECO:0000256" key="2">
    <source>
        <dbReference type="ARBA" id="ARBA00009063"/>
    </source>
</evidence>
<dbReference type="CDD" id="cd00179">
    <property type="entry name" value="SynN"/>
    <property type="match status" value="1"/>
</dbReference>
<dbReference type="GO" id="GO:0005484">
    <property type="term" value="F:SNAP receptor activity"/>
    <property type="evidence" value="ECO:0007669"/>
    <property type="project" value="TreeGrafter"/>
</dbReference>
<dbReference type="OrthoDB" id="10255013at2759"/>
<dbReference type="CDD" id="cd15849">
    <property type="entry name" value="SNARE_Sso1"/>
    <property type="match status" value="1"/>
</dbReference>
<dbReference type="PANTHER" id="PTHR19957:SF307">
    <property type="entry name" value="PROTEIN SSO1-RELATED"/>
    <property type="match status" value="1"/>
</dbReference>
<dbReference type="GO" id="GO:0000149">
    <property type="term" value="F:SNARE binding"/>
    <property type="evidence" value="ECO:0007669"/>
    <property type="project" value="TreeGrafter"/>
</dbReference>
<evidence type="ECO:0000256" key="5">
    <source>
        <dbReference type="ARBA" id="ARBA00023054"/>
    </source>
</evidence>
<feature type="compositionally biased region" description="Polar residues" evidence="7">
    <location>
        <begin position="51"/>
        <end position="64"/>
    </location>
</feature>
<dbReference type="GO" id="GO:0048278">
    <property type="term" value="P:vesicle docking"/>
    <property type="evidence" value="ECO:0007669"/>
    <property type="project" value="TreeGrafter"/>
</dbReference>
<comment type="subcellular location">
    <subcellularLocation>
        <location evidence="1">Membrane</location>
        <topology evidence="1">Single-pass type IV membrane protein</topology>
    </subcellularLocation>
</comment>
<keyword evidence="6 8" id="KW-0472">Membrane</keyword>
<evidence type="ECO:0000256" key="7">
    <source>
        <dbReference type="SAM" id="MobiDB-lite"/>
    </source>
</evidence>
<dbReference type="InterPro" id="IPR010989">
    <property type="entry name" value="SNARE"/>
</dbReference>
<evidence type="ECO:0000256" key="3">
    <source>
        <dbReference type="ARBA" id="ARBA00022692"/>
    </source>
</evidence>
<dbReference type="PROSITE" id="PS50192">
    <property type="entry name" value="T_SNARE"/>
    <property type="match status" value="1"/>
</dbReference>
<keyword evidence="4 8" id="KW-1133">Transmembrane helix</keyword>
<evidence type="ECO:0000313" key="10">
    <source>
        <dbReference type="EMBL" id="KAH8106740.1"/>
    </source>
</evidence>
<evidence type="ECO:0000259" key="9">
    <source>
        <dbReference type="PROSITE" id="PS50192"/>
    </source>
</evidence>
<dbReference type="InterPro" id="IPR006011">
    <property type="entry name" value="Syntaxin_N"/>
</dbReference>
<reference evidence="10" key="1">
    <citation type="journal article" date="2021" name="New Phytol.">
        <title>Evolutionary innovations through gain and loss of genes in the ectomycorrhizal Boletales.</title>
        <authorList>
            <person name="Wu G."/>
            <person name="Miyauchi S."/>
            <person name="Morin E."/>
            <person name="Kuo A."/>
            <person name="Drula E."/>
            <person name="Varga T."/>
            <person name="Kohler A."/>
            <person name="Feng B."/>
            <person name="Cao Y."/>
            <person name="Lipzen A."/>
            <person name="Daum C."/>
            <person name="Hundley H."/>
            <person name="Pangilinan J."/>
            <person name="Johnson J."/>
            <person name="Barry K."/>
            <person name="LaButti K."/>
            <person name="Ng V."/>
            <person name="Ahrendt S."/>
            <person name="Min B."/>
            <person name="Choi I.G."/>
            <person name="Park H."/>
            <person name="Plett J.M."/>
            <person name="Magnuson J."/>
            <person name="Spatafora J.W."/>
            <person name="Nagy L.G."/>
            <person name="Henrissat B."/>
            <person name="Grigoriev I.V."/>
            <person name="Yang Z.L."/>
            <person name="Xu J."/>
            <person name="Martin F.M."/>
        </authorList>
    </citation>
    <scope>NUCLEOTIDE SEQUENCE</scope>
    <source>
        <strain evidence="10">KKN 215</strain>
    </source>
</reference>
<dbReference type="GO" id="GO:0006886">
    <property type="term" value="P:intracellular protein transport"/>
    <property type="evidence" value="ECO:0007669"/>
    <property type="project" value="TreeGrafter"/>
</dbReference>
<protein>
    <submittedName>
        <fullName evidence="10">t-SNARE</fullName>
    </submittedName>
</protein>
<sequence length="341" mass="37976">MARDRLAALRAQQGGGSYNTNSDSYPMQTNPGSNYQPRRPNPFDDRGPSDSYGSNAASSTTNLTAGAPPPAAGGDPMSVFYSEISSIQDDLRTFNDNIARVSDLHSRSLDNTDDASAQRIAQQLEDLVQDTSALSNVLKRRIKSLERQGGAGREGQIRKQQTGLVKQKFVEAIQNYQTVEQQYRTKYKQRLERQFKIVKPDASPEEVRAVVNDDQGGQIFSQALMNSNRYGEARSAYREVQERHEEIKRIEKTITELAQLFNDMSILVEQQDETIRAIETTAATVEKDTEAGLNYTEKAVDSARAARKKRWICFGILIVLLIIIAIVVAVTVIKNQGTKKA</sequence>
<dbReference type="FunFam" id="1.20.58.70:FF:000008">
    <property type="entry name" value="Syntaxin family protein"/>
    <property type="match status" value="1"/>
</dbReference>